<dbReference type="eggNOG" id="arCOG12103">
    <property type="taxonomic scope" value="Archaea"/>
</dbReference>
<dbReference type="PaxDb" id="547559-Nmag_3228"/>
<evidence type="ECO:0000313" key="1">
    <source>
        <dbReference type="EMBL" id="ADD06778.1"/>
    </source>
</evidence>
<gene>
    <name evidence="1" type="ordered locus">Nmag_3228</name>
</gene>
<dbReference type="AlphaFoldDB" id="D3SS04"/>
<name>D3SS04_NATMM</name>
<dbReference type="EMBL" id="CP001932">
    <property type="protein sequence ID" value="ADD06778.1"/>
    <property type="molecule type" value="Genomic_DNA"/>
</dbReference>
<dbReference type="HOGENOM" id="CLU_102059_0_0_2"/>
<reference evidence="1 2" key="2">
    <citation type="journal article" date="2012" name="BMC Genomics">
        <title>A comparative genomics perspective on the genetic content of the alkaliphilic haloarchaeon Natrialba magadii ATCC 43099T.</title>
        <authorList>
            <person name="Siddaramappa S."/>
            <person name="Challacombe J.F."/>
            <person name="Decastro R.E."/>
            <person name="Pfeiffer F."/>
            <person name="Sastre D.E."/>
            <person name="Gimenez M.I."/>
            <person name="Paggi R.A."/>
            <person name="Detter J.C."/>
            <person name="Davenport K.W."/>
            <person name="Goodwin L.A."/>
            <person name="Kyrpides N."/>
            <person name="Tapia R."/>
            <person name="Pitluck S."/>
            <person name="Lucas S."/>
            <person name="Woyke T."/>
            <person name="Maupin-Furlow J.A."/>
        </authorList>
    </citation>
    <scope>NUCLEOTIDE SEQUENCE [LARGE SCALE GENOMIC DNA]</scope>
    <source>
        <strain evidence="2">ATCC 43099 / DSM 3394 / CCM 3739 / CIP 104546 / IAM 13178 / JCM 8861 / NBRC 102185 / NCIMB 2190 / MS3</strain>
    </source>
</reference>
<sequence>MSEANEQDRLRVVQIPVRALLLRATPRAAATPVRAYVSRTAHTRSCKPPCTLAHPRIDTTAATAQYSSIPETDTRYEEGDVVATPDGRGVVAAVLTSEFEFPTGEGEDDENVTAVDASDAQPAYVVGLGPETIGSAVYRASVLETSDLEDDDATQSTAGDGDAEALTPIVNDDVTGLDDLPEGWDRDSVLEFWSSIGGSWESCVEEMTDELGEDRAKANCSAMKDEVMRTQRWRNRF</sequence>
<reference evidence="2" key="1">
    <citation type="submission" date="2010-02" db="EMBL/GenBank/DDBJ databases">
        <title>Complete sequence of chromosome of Natrialba magadii ATCC 43099.</title>
        <authorList>
            <consortium name="US DOE Joint Genome Institute"/>
            <person name="Lucas S."/>
            <person name="Copeland A."/>
            <person name="Lapidus A."/>
            <person name="Cheng J.-F."/>
            <person name="Bruce D."/>
            <person name="Goodwin L."/>
            <person name="Pitluck S."/>
            <person name="Davenport K."/>
            <person name="Saunders E."/>
            <person name="Detter J.C."/>
            <person name="Han C."/>
            <person name="Tapia R."/>
            <person name="Land M."/>
            <person name="Hauser L."/>
            <person name="Kyrpides N."/>
            <person name="Mikhailova N."/>
            <person name="De Castro R.E."/>
            <person name="Maupin-Furlow J.A."/>
            <person name="Woyke T."/>
        </authorList>
    </citation>
    <scope>NUCLEOTIDE SEQUENCE [LARGE SCALE GENOMIC DNA]</scope>
    <source>
        <strain evidence="2">ATCC 43099 / DSM 3394 / CCM 3739 / CIP 104546 / IAM 13178 / JCM 8861 / NBRC 102185 / NCIMB 2190 / MS3</strain>
    </source>
</reference>
<keyword evidence="2" id="KW-1185">Reference proteome</keyword>
<dbReference type="Proteomes" id="UP000001879">
    <property type="component" value="Chromosome"/>
</dbReference>
<organism evidence="1 2">
    <name type="scientific">Natrialba magadii (strain ATCC 43099 / DSM 3394 / CCM 3739 / CIP 104546 / IAM 13178 / JCM 8861 / NBRC 102185 / NCIMB 2190 / MS3)</name>
    <name type="common">Natronobacterium magadii</name>
    <dbReference type="NCBI Taxonomy" id="547559"/>
    <lineage>
        <taxon>Archaea</taxon>
        <taxon>Methanobacteriati</taxon>
        <taxon>Methanobacteriota</taxon>
        <taxon>Stenosarchaea group</taxon>
        <taxon>Halobacteria</taxon>
        <taxon>Halobacteriales</taxon>
        <taxon>Natrialbaceae</taxon>
        <taxon>Natrialba</taxon>
    </lineage>
</organism>
<dbReference type="KEGG" id="nmg:Nmag_3228"/>
<proteinExistence type="predicted"/>
<evidence type="ECO:0000313" key="2">
    <source>
        <dbReference type="Proteomes" id="UP000001879"/>
    </source>
</evidence>
<dbReference type="GeneID" id="8826092"/>
<accession>D3SS04</accession>
<protein>
    <submittedName>
        <fullName evidence="1">Uncharacterized protein</fullName>
    </submittedName>
</protein>
<dbReference type="RefSeq" id="WP_012996798.1">
    <property type="nucleotide sequence ID" value="NC_013922.1"/>
</dbReference>